<dbReference type="CDD" id="cd06222">
    <property type="entry name" value="RNase_H_like"/>
    <property type="match status" value="1"/>
</dbReference>
<dbReference type="InterPro" id="IPR002156">
    <property type="entry name" value="RNaseH_domain"/>
</dbReference>
<name>A0A200PP08_MACCD</name>
<dbReference type="OrthoDB" id="1001083at2759"/>
<dbReference type="InterPro" id="IPR012337">
    <property type="entry name" value="RNaseH-like_sf"/>
</dbReference>
<feature type="domain" description="RNase H type-1" evidence="1">
    <location>
        <begin position="45"/>
        <end position="167"/>
    </location>
</feature>
<evidence type="ECO:0000259" key="1">
    <source>
        <dbReference type="Pfam" id="PF13456"/>
    </source>
</evidence>
<dbReference type="PANTHER" id="PTHR47723">
    <property type="entry name" value="OS05G0353850 PROTEIN"/>
    <property type="match status" value="1"/>
</dbReference>
<dbReference type="InterPro" id="IPR044730">
    <property type="entry name" value="RNase_H-like_dom_plant"/>
</dbReference>
<dbReference type="SUPFAM" id="SSF53098">
    <property type="entry name" value="Ribonuclease H-like"/>
    <property type="match status" value="1"/>
</dbReference>
<dbReference type="Gene3D" id="3.30.420.10">
    <property type="entry name" value="Ribonuclease H-like superfamily/Ribonuclease H"/>
    <property type="match status" value="1"/>
</dbReference>
<dbReference type="OMA" id="VNRVCNQ"/>
<dbReference type="Proteomes" id="UP000195402">
    <property type="component" value="Unassembled WGS sequence"/>
</dbReference>
<reference evidence="2 3" key="1">
    <citation type="journal article" date="2017" name="Mol. Plant">
        <title>The Genome of Medicinal Plant Macleaya cordata Provides New Insights into Benzylisoquinoline Alkaloids Metabolism.</title>
        <authorList>
            <person name="Liu X."/>
            <person name="Liu Y."/>
            <person name="Huang P."/>
            <person name="Ma Y."/>
            <person name="Qing Z."/>
            <person name="Tang Q."/>
            <person name="Cao H."/>
            <person name="Cheng P."/>
            <person name="Zheng Y."/>
            <person name="Yuan Z."/>
            <person name="Zhou Y."/>
            <person name="Liu J."/>
            <person name="Tang Z."/>
            <person name="Zhuo Y."/>
            <person name="Zhang Y."/>
            <person name="Yu L."/>
            <person name="Huang J."/>
            <person name="Yang P."/>
            <person name="Peng Q."/>
            <person name="Zhang J."/>
            <person name="Jiang W."/>
            <person name="Zhang Z."/>
            <person name="Lin K."/>
            <person name="Ro D.K."/>
            <person name="Chen X."/>
            <person name="Xiong X."/>
            <person name="Shang Y."/>
            <person name="Huang S."/>
            <person name="Zeng J."/>
        </authorList>
    </citation>
    <scope>NUCLEOTIDE SEQUENCE [LARGE SCALE GENOMIC DNA]</scope>
    <source>
        <strain evidence="3">cv. BLH2017</strain>
        <tissue evidence="2">Root</tissue>
    </source>
</reference>
<keyword evidence="3" id="KW-1185">Reference proteome</keyword>
<dbReference type="InterPro" id="IPR036397">
    <property type="entry name" value="RNaseH_sf"/>
</dbReference>
<accession>A0A200PP08</accession>
<evidence type="ECO:0000313" key="2">
    <source>
        <dbReference type="EMBL" id="OUZ99949.1"/>
    </source>
</evidence>
<gene>
    <name evidence="2" type="ORF">BVC80_9069g65</name>
</gene>
<dbReference type="InterPro" id="IPR053151">
    <property type="entry name" value="RNase_H-like"/>
</dbReference>
<proteinExistence type="predicted"/>
<dbReference type="AlphaFoldDB" id="A0A200PP08"/>
<protein>
    <submittedName>
        <fullName evidence="2">Ribonuclease H domain</fullName>
    </submittedName>
</protein>
<dbReference type="GO" id="GO:0004523">
    <property type="term" value="F:RNA-DNA hybrid ribonuclease activity"/>
    <property type="evidence" value="ECO:0007669"/>
    <property type="project" value="InterPro"/>
</dbReference>
<dbReference type="PANTHER" id="PTHR47723:SF19">
    <property type="entry name" value="POLYNUCLEOTIDYL TRANSFERASE, RIBONUCLEASE H-LIKE SUPERFAMILY PROTEIN"/>
    <property type="match status" value="1"/>
</dbReference>
<comment type="caution">
    <text evidence="2">The sequence shown here is derived from an EMBL/GenBank/DDBJ whole genome shotgun (WGS) entry which is preliminary data.</text>
</comment>
<sequence>MHLATLISTNLHIWLSAPRPSKLPQSTQLYPTFWIPPPPSFIKINVDASWVPKTDSAGIGLVARDCAGTYRGGKSLKLKAMTAEQAEYFAVLYGVFWALDLGINNLYLEGDNQAVISFLSTGQGCIHWSNISILEDTQQLLKSFRFVHYKYVNRVCNQAADGLAKYAHRSTSAVRWFQDPLSFLSDVSLVSILEDTQQLLKSFRFVHYKYVNRVCNQAANGLAKYVNRVCNQAADSSNVSF</sequence>
<dbReference type="STRING" id="56857.A0A200PP08"/>
<dbReference type="InParanoid" id="A0A200PP08"/>
<evidence type="ECO:0000313" key="3">
    <source>
        <dbReference type="Proteomes" id="UP000195402"/>
    </source>
</evidence>
<dbReference type="Pfam" id="PF13456">
    <property type="entry name" value="RVT_3"/>
    <property type="match status" value="1"/>
</dbReference>
<organism evidence="2 3">
    <name type="scientific">Macleaya cordata</name>
    <name type="common">Five-seeded plume-poppy</name>
    <name type="synonym">Bocconia cordata</name>
    <dbReference type="NCBI Taxonomy" id="56857"/>
    <lineage>
        <taxon>Eukaryota</taxon>
        <taxon>Viridiplantae</taxon>
        <taxon>Streptophyta</taxon>
        <taxon>Embryophyta</taxon>
        <taxon>Tracheophyta</taxon>
        <taxon>Spermatophyta</taxon>
        <taxon>Magnoliopsida</taxon>
        <taxon>Ranunculales</taxon>
        <taxon>Papaveraceae</taxon>
        <taxon>Papaveroideae</taxon>
        <taxon>Macleaya</taxon>
    </lineage>
</organism>
<dbReference type="EMBL" id="MVGT01004386">
    <property type="protein sequence ID" value="OUZ99949.1"/>
    <property type="molecule type" value="Genomic_DNA"/>
</dbReference>
<dbReference type="GO" id="GO:0003676">
    <property type="term" value="F:nucleic acid binding"/>
    <property type="evidence" value="ECO:0007669"/>
    <property type="project" value="InterPro"/>
</dbReference>